<dbReference type="Proteomes" id="UP000469011">
    <property type="component" value="Unassembled WGS sequence"/>
</dbReference>
<dbReference type="PANTHER" id="PTHR43194">
    <property type="entry name" value="HYDROLASE ALPHA/BETA FOLD FAMILY"/>
    <property type="match status" value="1"/>
</dbReference>
<protein>
    <submittedName>
        <fullName evidence="2">Alpha/beta fold hydrolase</fullName>
    </submittedName>
</protein>
<name>A0A6N9SV89_9HYPH</name>
<comment type="caution">
    <text evidence="2">The sequence shown here is derived from an EMBL/GenBank/DDBJ whole genome shotgun (WGS) entry which is preliminary data.</text>
</comment>
<dbReference type="EMBL" id="JAAAMG010000001">
    <property type="protein sequence ID" value="NDW02953.1"/>
    <property type="molecule type" value="Genomic_DNA"/>
</dbReference>
<dbReference type="InterPro" id="IPR000073">
    <property type="entry name" value="AB_hydrolase_1"/>
</dbReference>
<accession>A0A6N9SV89</accession>
<dbReference type="Gene3D" id="3.40.50.1820">
    <property type="entry name" value="alpha/beta hydrolase"/>
    <property type="match status" value="1"/>
</dbReference>
<evidence type="ECO:0000313" key="3">
    <source>
        <dbReference type="Proteomes" id="UP000469011"/>
    </source>
</evidence>
<evidence type="ECO:0000259" key="1">
    <source>
        <dbReference type="Pfam" id="PF12697"/>
    </source>
</evidence>
<proteinExistence type="predicted"/>
<sequence>MTTTEGEPFFYDHDGLRLAGRLWGEIGEAGDAGAPLPIVCLPGLTRNSRDFTEFAHAIRAQKPAQPLVALDYRGRGLSQYASGPEAYTVPSEATDTLAGLDHLGISRAVFVGTSRGALVIHLIAAMRLSAIAGAVFNDAGPRIETAGLRQIRDTVGVVESFPDWPTAVAAVASSLGPTFPAMGRGDFERMARAGFRERDGTIVGDYDPRLLEPLRAMDLATDLPELWELFDLMKAIPSFVVRGENSALFSAETLSEMTRRHDAIETVTVAGQGHAPFLETAGLPERILGFAQRCR</sequence>
<feature type="domain" description="AB hydrolase-1" evidence="1">
    <location>
        <begin position="38"/>
        <end position="280"/>
    </location>
</feature>
<dbReference type="Pfam" id="PF12697">
    <property type="entry name" value="Abhydrolase_6"/>
    <property type="match status" value="1"/>
</dbReference>
<gene>
    <name evidence="2" type="ORF">GTK09_00795</name>
</gene>
<dbReference type="GO" id="GO:0016787">
    <property type="term" value="F:hydrolase activity"/>
    <property type="evidence" value="ECO:0007669"/>
    <property type="project" value="UniProtKB-KW"/>
</dbReference>
<dbReference type="InterPro" id="IPR029058">
    <property type="entry name" value="AB_hydrolase_fold"/>
</dbReference>
<keyword evidence="3" id="KW-1185">Reference proteome</keyword>
<dbReference type="SUPFAM" id="SSF53474">
    <property type="entry name" value="alpha/beta-Hydrolases"/>
    <property type="match status" value="1"/>
</dbReference>
<keyword evidence="2" id="KW-0378">Hydrolase</keyword>
<reference evidence="2 3" key="1">
    <citation type="submission" date="2020-01" db="EMBL/GenBank/DDBJ databases">
        <title>Jiella pacifica sp. nov.</title>
        <authorList>
            <person name="Xue Z."/>
            <person name="Zhu S."/>
            <person name="Chen J."/>
            <person name="Yang J."/>
        </authorList>
    </citation>
    <scope>NUCLEOTIDE SEQUENCE [LARGE SCALE GENOMIC DNA]</scope>
    <source>
        <strain evidence="2 3">40Bstr34</strain>
    </source>
</reference>
<dbReference type="PANTHER" id="PTHR43194:SF2">
    <property type="entry name" value="PEROXISOMAL MEMBRANE PROTEIN LPX1"/>
    <property type="match status" value="1"/>
</dbReference>
<dbReference type="RefSeq" id="WP_163460586.1">
    <property type="nucleotide sequence ID" value="NZ_JAAAMG010000001.1"/>
</dbReference>
<dbReference type="AlphaFoldDB" id="A0A6N9SV89"/>
<evidence type="ECO:0000313" key="2">
    <source>
        <dbReference type="EMBL" id="NDW02953.1"/>
    </source>
</evidence>
<dbReference type="InterPro" id="IPR050228">
    <property type="entry name" value="Carboxylesterase_BioH"/>
</dbReference>
<organism evidence="2 3">
    <name type="scientific">Jiella pacifica</name>
    <dbReference type="NCBI Taxonomy" id="2696469"/>
    <lineage>
        <taxon>Bacteria</taxon>
        <taxon>Pseudomonadati</taxon>
        <taxon>Pseudomonadota</taxon>
        <taxon>Alphaproteobacteria</taxon>
        <taxon>Hyphomicrobiales</taxon>
        <taxon>Aurantimonadaceae</taxon>
        <taxon>Jiella</taxon>
    </lineage>
</organism>